<protein>
    <submittedName>
        <fullName evidence="1">Uncharacterized protein</fullName>
    </submittedName>
</protein>
<comment type="caution">
    <text evidence="1">The sequence shown here is derived from an EMBL/GenBank/DDBJ whole genome shotgun (WGS) entry which is preliminary data.</text>
</comment>
<organism evidence="1 2">
    <name type="scientific">Gossypium armourianum</name>
    <dbReference type="NCBI Taxonomy" id="34283"/>
    <lineage>
        <taxon>Eukaryota</taxon>
        <taxon>Viridiplantae</taxon>
        <taxon>Streptophyta</taxon>
        <taxon>Embryophyta</taxon>
        <taxon>Tracheophyta</taxon>
        <taxon>Spermatophyta</taxon>
        <taxon>Magnoliopsida</taxon>
        <taxon>eudicotyledons</taxon>
        <taxon>Gunneridae</taxon>
        <taxon>Pentapetalae</taxon>
        <taxon>rosids</taxon>
        <taxon>malvids</taxon>
        <taxon>Malvales</taxon>
        <taxon>Malvaceae</taxon>
        <taxon>Malvoideae</taxon>
        <taxon>Gossypium</taxon>
    </lineage>
</organism>
<reference evidence="1 2" key="1">
    <citation type="journal article" date="2019" name="Genome Biol. Evol.">
        <title>Insights into the evolution of the New World diploid cottons (Gossypium, subgenus Houzingenia) based on genome sequencing.</title>
        <authorList>
            <person name="Grover C.E."/>
            <person name="Arick M.A. 2nd"/>
            <person name="Thrash A."/>
            <person name="Conover J.L."/>
            <person name="Sanders W.S."/>
            <person name="Peterson D.G."/>
            <person name="Frelichowski J.E."/>
            <person name="Scheffler J.A."/>
            <person name="Scheffler B.E."/>
            <person name="Wendel J.F."/>
        </authorList>
    </citation>
    <scope>NUCLEOTIDE SEQUENCE [LARGE SCALE GENOMIC DNA]</scope>
    <source>
        <strain evidence="1">6</strain>
        <tissue evidence="1">Leaf</tissue>
    </source>
</reference>
<proteinExistence type="predicted"/>
<dbReference type="PANTHER" id="PTHR31933:SF9">
    <property type="entry name" value="O-FUCOSYLTRANSFERASE 2"/>
    <property type="match status" value="1"/>
</dbReference>
<evidence type="ECO:0000313" key="2">
    <source>
        <dbReference type="Proteomes" id="UP000593575"/>
    </source>
</evidence>
<dbReference type="Proteomes" id="UP000593575">
    <property type="component" value="Unassembled WGS sequence"/>
</dbReference>
<gene>
    <name evidence="1" type="ORF">Goarm_006389</name>
</gene>
<keyword evidence="2" id="KW-1185">Reference proteome</keyword>
<dbReference type="InterPro" id="IPR052272">
    <property type="entry name" value="GT106_glycosyltransferase"/>
</dbReference>
<accession>A0A7J9JKF1</accession>
<dbReference type="EMBL" id="JABFAE010000008">
    <property type="protein sequence ID" value="MBA0833985.1"/>
    <property type="molecule type" value="Genomic_DNA"/>
</dbReference>
<dbReference type="PANTHER" id="PTHR31933">
    <property type="entry name" value="O-FUCOSYLTRANSFERASE 2-RELATED"/>
    <property type="match status" value="1"/>
</dbReference>
<sequence>MLVAVGFNRNTQIYVLEAQIYGGTSRLATLTSLYPNLVT</sequence>
<name>A0A7J9JKF1_9ROSI</name>
<evidence type="ECO:0000313" key="1">
    <source>
        <dbReference type="EMBL" id="MBA0833985.1"/>
    </source>
</evidence>
<dbReference type="AlphaFoldDB" id="A0A7J9JKF1"/>